<reference evidence="1" key="1">
    <citation type="journal article" date="2015" name="Nature">
        <title>Complex archaea that bridge the gap between prokaryotes and eukaryotes.</title>
        <authorList>
            <person name="Spang A."/>
            <person name="Saw J.H."/>
            <person name="Jorgensen S.L."/>
            <person name="Zaremba-Niedzwiedzka K."/>
            <person name="Martijn J."/>
            <person name="Lind A.E."/>
            <person name="van Eijk R."/>
            <person name="Schleper C."/>
            <person name="Guy L."/>
            <person name="Ettema T.J."/>
        </authorList>
    </citation>
    <scope>NUCLEOTIDE SEQUENCE</scope>
</reference>
<organism evidence="1">
    <name type="scientific">marine sediment metagenome</name>
    <dbReference type="NCBI Taxonomy" id="412755"/>
    <lineage>
        <taxon>unclassified sequences</taxon>
        <taxon>metagenomes</taxon>
        <taxon>ecological metagenomes</taxon>
    </lineage>
</organism>
<accession>A0A0F9ST76</accession>
<proteinExistence type="predicted"/>
<protein>
    <submittedName>
        <fullName evidence="1">Uncharacterized protein</fullName>
    </submittedName>
</protein>
<dbReference type="AlphaFoldDB" id="A0A0F9ST76"/>
<comment type="caution">
    <text evidence="1">The sequence shown here is derived from an EMBL/GenBank/DDBJ whole genome shotgun (WGS) entry which is preliminary data.</text>
</comment>
<evidence type="ECO:0000313" key="1">
    <source>
        <dbReference type="EMBL" id="KKN72205.1"/>
    </source>
</evidence>
<sequence length="79" mass="9876">MIRWWRLWRLKAWERHLRAAQIRIDVFKENKYEWDPRQREHRLNMLEHDCALAAFEVESRKAILWPDPKLLPLAKVRDE</sequence>
<gene>
    <name evidence="1" type="ORF">LCGC14_0413420</name>
</gene>
<dbReference type="EMBL" id="LAZR01000367">
    <property type="protein sequence ID" value="KKN72205.1"/>
    <property type="molecule type" value="Genomic_DNA"/>
</dbReference>
<name>A0A0F9ST76_9ZZZZ</name>